<organism evidence="1 2">
    <name type="scientific">Artomyces pyxidatus</name>
    <dbReference type="NCBI Taxonomy" id="48021"/>
    <lineage>
        <taxon>Eukaryota</taxon>
        <taxon>Fungi</taxon>
        <taxon>Dikarya</taxon>
        <taxon>Basidiomycota</taxon>
        <taxon>Agaricomycotina</taxon>
        <taxon>Agaricomycetes</taxon>
        <taxon>Russulales</taxon>
        <taxon>Auriscalpiaceae</taxon>
        <taxon>Artomyces</taxon>
    </lineage>
</organism>
<keyword evidence="2" id="KW-1185">Reference proteome</keyword>
<sequence length="1039" mass="114979">MEQNPVGSGSHASTPAYQDQTESGPQTDAIAYSLVTPIGGQHVRKMTTLFSVRNPRRKAMNPCHIAHQQSQLGDPKRNVVPPMPRNVVPPMPNNEGNGETEEGETEEGETEEGETEEGETEEGETEEGETEEGETEEGETEEGETEEGVPPNTVGGLNYRDLEFAADESDESASDATDEEDEDGGEGEGEGPGEGEGKVPGDEGPSEGEGGEGVANQHADEDGPVTISALLADIELPVIPDEEPSDWIPGRARLTGQIEDVRLVDRLFTNDALKFGQSSINDFPKVMTLLEVHGAFAFASKKPFPSVDEMQAAAAKAGVLFQASLSFEQVYRLLDGEVALAAYLNHMAKALTVWTRGTGEEYDFIWAAENRDVAPEGEQRRRPDVVLLDKKAELNKPRDTDRPDDFERAKRKGPKNKKSEGPKVRRCKNWREAVAFVEITRKKAVEYRQFVALMQRAFLLLSNQRTRRYVFSILFTLDYFHVVLFDRSGTRSCSYPYSGDGWKETFVRAIAGFVLGGRELMGYDLTAELHVSGPKTGMVKTLRLNGKVYEVIAVLGHSDDVRGRATTVYLVKHGDTYSVMKDLFHNIELKYTEPDFLLRIKELGFSGTCKILDWEVLTLSNGVVDCTSLRRRRDDPAEKRIHLRMNLEGVCVSLDMFSSKVEFFSALIDIMRTLKSLHQVGIVHGDISASNLALRDSPASYTHRKVATNSRIRSRTASGTTTPGTTTPAPPVGGAPSAPPVGGVPSASPAGGAPAAGEGDAREHRRGVILDFEHARRLQDQDYVISAFDRTAEVAFMPIEQMETPFVPAKPKKYQHDIESLLLVTMGTFCVFDGPGHPKDPYTTIINEWCSPDLPVSTLRGNKLQHLTGGAKPVFEHFTPYFYDTIPFVREFYDAVYPPRSPARESIYSSLTEINHDVIINIFKRAILHLQQSAMDKALDWIADEACPVKGTGKRNKKRRATCVDLDSPIFSFPTLTEYIMHCAETDEAEELAVLFGEDIKRHLLYTCRIPVPSGDAKRLRKYSFQRPDAAGPVTVPRF</sequence>
<proteinExistence type="predicted"/>
<protein>
    <submittedName>
        <fullName evidence="1">Uncharacterized protein</fullName>
    </submittedName>
</protein>
<dbReference type="Proteomes" id="UP000814140">
    <property type="component" value="Unassembled WGS sequence"/>
</dbReference>
<reference evidence="1" key="1">
    <citation type="submission" date="2021-03" db="EMBL/GenBank/DDBJ databases">
        <authorList>
            <consortium name="DOE Joint Genome Institute"/>
            <person name="Ahrendt S."/>
            <person name="Looney B.P."/>
            <person name="Miyauchi S."/>
            <person name="Morin E."/>
            <person name="Drula E."/>
            <person name="Courty P.E."/>
            <person name="Chicoki N."/>
            <person name="Fauchery L."/>
            <person name="Kohler A."/>
            <person name="Kuo A."/>
            <person name="Labutti K."/>
            <person name="Pangilinan J."/>
            <person name="Lipzen A."/>
            <person name="Riley R."/>
            <person name="Andreopoulos W."/>
            <person name="He G."/>
            <person name="Johnson J."/>
            <person name="Barry K.W."/>
            <person name="Grigoriev I.V."/>
            <person name="Nagy L."/>
            <person name="Hibbett D."/>
            <person name="Henrissat B."/>
            <person name="Matheny P.B."/>
            <person name="Labbe J."/>
            <person name="Martin F."/>
        </authorList>
    </citation>
    <scope>NUCLEOTIDE SEQUENCE</scope>
    <source>
        <strain evidence="1">HHB10654</strain>
    </source>
</reference>
<dbReference type="EMBL" id="MU277272">
    <property type="protein sequence ID" value="KAI0056081.1"/>
    <property type="molecule type" value="Genomic_DNA"/>
</dbReference>
<name>A0ACB8SJL7_9AGAM</name>
<gene>
    <name evidence="1" type="ORF">BV25DRAFT_1921318</name>
</gene>
<evidence type="ECO:0000313" key="1">
    <source>
        <dbReference type="EMBL" id="KAI0056081.1"/>
    </source>
</evidence>
<accession>A0ACB8SJL7</accession>
<evidence type="ECO:0000313" key="2">
    <source>
        <dbReference type="Proteomes" id="UP000814140"/>
    </source>
</evidence>
<comment type="caution">
    <text evidence="1">The sequence shown here is derived from an EMBL/GenBank/DDBJ whole genome shotgun (WGS) entry which is preliminary data.</text>
</comment>
<reference evidence="1" key="2">
    <citation type="journal article" date="2022" name="New Phytol.">
        <title>Evolutionary transition to the ectomycorrhizal habit in the genomes of a hyperdiverse lineage of mushroom-forming fungi.</title>
        <authorList>
            <person name="Looney B."/>
            <person name="Miyauchi S."/>
            <person name="Morin E."/>
            <person name="Drula E."/>
            <person name="Courty P.E."/>
            <person name="Kohler A."/>
            <person name="Kuo A."/>
            <person name="LaButti K."/>
            <person name="Pangilinan J."/>
            <person name="Lipzen A."/>
            <person name="Riley R."/>
            <person name="Andreopoulos W."/>
            <person name="He G."/>
            <person name="Johnson J."/>
            <person name="Nolan M."/>
            <person name="Tritt A."/>
            <person name="Barry K.W."/>
            <person name="Grigoriev I.V."/>
            <person name="Nagy L.G."/>
            <person name="Hibbett D."/>
            <person name="Henrissat B."/>
            <person name="Matheny P.B."/>
            <person name="Labbe J."/>
            <person name="Martin F.M."/>
        </authorList>
    </citation>
    <scope>NUCLEOTIDE SEQUENCE</scope>
    <source>
        <strain evidence="1">HHB10654</strain>
    </source>
</reference>